<reference evidence="4" key="1">
    <citation type="journal article" date="2020" name="Stud. Mycol.">
        <title>101 Dothideomycetes genomes: a test case for predicting lifestyles and emergence of pathogens.</title>
        <authorList>
            <person name="Haridas S."/>
            <person name="Albert R."/>
            <person name="Binder M."/>
            <person name="Bloem J."/>
            <person name="Labutti K."/>
            <person name="Salamov A."/>
            <person name="Andreopoulos B."/>
            <person name="Baker S."/>
            <person name="Barry K."/>
            <person name="Bills G."/>
            <person name="Bluhm B."/>
            <person name="Cannon C."/>
            <person name="Castanera R."/>
            <person name="Culley D."/>
            <person name="Daum C."/>
            <person name="Ezra D."/>
            <person name="Gonzalez J."/>
            <person name="Henrissat B."/>
            <person name="Kuo A."/>
            <person name="Liang C."/>
            <person name="Lipzen A."/>
            <person name="Lutzoni F."/>
            <person name="Magnuson J."/>
            <person name="Mondo S."/>
            <person name="Nolan M."/>
            <person name="Ohm R."/>
            <person name="Pangilinan J."/>
            <person name="Park H.-J."/>
            <person name="Ramirez L."/>
            <person name="Alfaro M."/>
            <person name="Sun H."/>
            <person name="Tritt A."/>
            <person name="Yoshinaga Y."/>
            <person name="Zwiers L.-H."/>
            <person name="Turgeon B."/>
            <person name="Goodwin S."/>
            <person name="Spatafora J."/>
            <person name="Crous P."/>
            <person name="Grigoriev I."/>
        </authorList>
    </citation>
    <scope>NUCLEOTIDE SEQUENCE</scope>
    <source>
        <strain evidence="4">CBS 107.79</strain>
    </source>
</reference>
<dbReference type="SUPFAM" id="SSF143437">
    <property type="entry name" value="THUMP domain-like"/>
    <property type="match status" value="1"/>
</dbReference>
<dbReference type="Pfam" id="PF02926">
    <property type="entry name" value="THUMP"/>
    <property type="match status" value="1"/>
</dbReference>
<dbReference type="SMART" id="SM00981">
    <property type="entry name" value="THUMP"/>
    <property type="match status" value="1"/>
</dbReference>
<keyword evidence="1" id="KW-0694">RNA-binding</keyword>
<keyword evidence="5" id="KW-1185">Reference proteome</keyword>
<feature type="domain" description="THUMP" evidence="3">
    <location>
        <begin position="146"/>
        <end position="252"/>
    </location>
</feature>
<proteinExistence type="predicted"/>
<feature type="region of interest" description="Disordered" evidence="2">
    <location>
        <begin position="1"/>
        <end position="37"/>
    </location>
</feature>
<dbReference type="CDD" id="cd11717">
    <property type="entry name" value="THUMP_THUMPD1_like"/>
    <property type="match status" value="1"/>
</dbReference>
<dbReference type="Gene3D" id="3.30.2300.10">
    <property type="entry name" value="THUMP superfamily"/>
    <property type="match status" value="1"/>
</dbReference>
<accession>A0A6A5VKG7</accession>
<name>A0A6A5VKG7_9PLEO</name>
<evidence type="ECO:0000256" key="2">
    <source>
        <dbReference type="SAM" id="MobiDB-lite"/>
    </source>
</evidence>
<dbReference type="GO" id="GO:0003723">
    <property type="term" value="F:RNA binding"/>
    <property type="evidence" value="ECO:0007669"/>
    <property type="project" value="UniProtKB-UniRule"/>
</dbReference>
<evidence type="ECO:0000313" key="5">
    <source>
        <dbReference type="Proteomes" id="UP000800036"/>
    </source>
</evidence>
<sequence>MDSETKKRKVEPSQRDGGSRKKSRGKQKWTPGAEARGIQPGDVGIWVTVAMNKEAPSVTDLRHLFEKYALQLYPDAQTIEAAEGEDSGASDVDIESEIKKEVDGIRKPSVEPLFRNVKLSGACLVFFKTRAPVEPVSFVHKICQDTADGIEPQRCRFVKRMTPLSAIGKVAGNGLKDVATEVLAPHFHAPEQTEKKFAIRVNIRNNKQIKRDDVIHQVASLVGKGHKVDLSGYDLLIIVEIYQSLVGMSVVGSDYDKLKKYNLAELRDNTIATDQDNASSEPLSGMATNSGNDKKA</sequence>
<evidence type="ECO:0000313" key="4">
    <source>
        <dbReference type="EMBL" id="KAF1977188.1"/>
    </source>
</evidence>
<dbReference type="FunFam" id="3.30.2300.10:FF:000001">
    <property type="entry name" value="THUMP domain-containing protein 1"/>
    <property type="match status" value="1"/>
</dbReference>
<dbReference type="AlphaFoldDB" id="A0A6A5VKG7"/>
<gene>
    <name evidence="4" type="ORF">BU23DRAFT_578266</name>
</gene>
<feature type="region of interest" description="Disordered" evidence="2">
    <location>
        <begin position="273"/>
        <end position="296"/>
    </location>
</feature>
<evidence type="ECO:0000256" key="1">
    <source>
        <dbReference type="PROSITE-ProRule" id="PRU00529"/>
    </source>
</evidence>
<dbReference type="Proteomes" id="UP000800036">
    <property type="component" value="Unassembled WGS sequence"/>
</dbReference>
<protein>
    <recommendedName>
        <fullName evidence="3">THUMP domain-containing protein</fullName>
    </recommendedName>
</protein>
<dbReference type="PANTHER" id="PTHR13452">
    <property type="entry name" value="THUMP DOMAIN CONTAINING PROTEIN 1-RELATED"/>
    <property type="match status" value="1"/>
</dbReference>
<evidence type="ECO:0000259" key="3">
    <source>
        <dbReference type="PROSITE" id="PS51165"/>
    </source>
</evidence>
<dbReference type="InterPro" id="IPR040183">
    <property type="entry name" value="THUMPD1-like"/>
</dbReference>
<dbReference type="PROSITE" id="PS51165">
    <property type="entry name" value="THUMP"/>
    <property type="match status" value="1"/>
</dbReference>
<dbReference type="GO" id="GO:0006400">
    <property type="term" value="P:tRNA modification"/>
    <property type="evidence" value="ECO:0007669"/>
    <property type="project" value="InterPro"/>
</dbReference>
<feature type="compositionally biased region" description="Basic and acidic residues" evidence="2">
    <location>
        <begin position="10"/>
        <end position="19"/>
    </location>
</feature>
<organism evidence="4 5">
    <name type="scientific">Bimuria novae-zelandiae CBS 107.79</name>
    <dbReference type="NCBI Taxonomy" id="1447943"/>
    <lineage>
        <taxon>Eukaryota</taxon>
        <taxon>Fungi</taxon>
        <taxon>Dikarya</taxon>
        <taxon>Ascomycota</taxon>
        <taxon>Pezizomycotina</taxon>
        <taxon>Dothideomycetes</taxon>
        <taxon>Pleosporomycetidae</taxon>
        <taxon>Pleosporales</taxon>
        <taxon>Massarineae</taxon>
        <taxon>Didymosphaeriaceae</taxon>
        <taxon>Bimuria</taxon>
    </lineage>
</organism>
<dbReference type="OrthoDB" id="367221at2759"/>
<dbReference type="InterPro" id="IPR004114">
    <property type="entry name" value="THUMP_dom"/>
</dbReference>
<dbReference type="EMBL" id="ML976664">
    <property type="protein sequence ID" value="KAF1977188.1"/>
    <property type="molecule type" value="Genomic_DNA"/>
</dbReference>
<dbReference type="PANTHER" id="PTHR13452:SF10">
    <property type="entry name" value="THUMP DOMAIN-CONTAINING PROTEIN 1"/>
    <property type="match status" value="1"/>
</dbReference>